<dbReference type="HOGENOM" id="CLU_1170086_0_0_12"/>
<evidence type="ECO:0000313" key="3">
    <source>
        <dbReference type="Proteomes" id="UP000018680"/>
    </source>
</evidence>
<dbReference type="KEGG" id="slr:L21SP2_2108"/>
<keyword evidence="3" id="KW-1185">Reference proteome</keyword>
<dbReference type="OrthoDB" id="359116at2"/>
<dbReference type="eggNOG" id="COG3706">
    <property type="taxonomic scope" value="Bacteria"/>
</dbReference>
<organism evidence="2 3">
    <name type="scientific">Salinispira pacifica</name>
    <dbReference type="NCBI Taxonomy" id="1307761"/>
    <lineage>
        <taxon>Bacteria</taxon>
        <taxon>Pseudomonadati</taxon>
        <taxon>Spirochaetota</taxon>
        <taxon>Spirochaetia</taxon>
        <taxon>Spirochaetales</taxon>
        <taxon>Spirochaetaceae</taxon>
        <taxon>Salinispira</taxon>
    </lineage>
</organism>
<name>V5WIM2_9SPIO</name>
<dbReference type="Proteomes" id="UP000018680">
    <property type="component" value="Chromosome"/>
</dbReference>
<gene>
    <name evidence="2" type="ORF">L21SP2_2108</name>
</gene>
<accession>V5WIM2</accession>
<evidence type="ECO:0000256" key="1">
    <source>
        <dbReference type="SAM" id="MobiDB-lite"/>
    </source>
</evidence>
<proteinExistence type="predicted"/>
<dbReference type="AlphaFoldDB" id="V5WIM2"/>
<evidence type="ECO:0000313" key="2">
    <source>
        <dbReference type="EMBL" id="AHC15475.1"/>
    </source>
</evidence>
<dbReference type="RefSeq" id="WP_024268381.1">
    <property type="nucleotide sequence ID" value="NC_023035.1"/>
</dbReference>
<reference evidence="2 3" key="1">
    <citation type="journal article" date="2015" name="Stand. Genomic Sci.">
        <title>Complete genome sequence and description of Salinispira pacifica gen. nov., sp. nov., a novel spirochaete isolated form a hypersaline microbial mat.</title>
        <authorList>
            <person name="Ben Hania W."/>
            <person name="Joseph M."/>
            <person name="Schumann P."/>
            <person name="Bunk B."/>
            <person name="Fiebig A."/>
            <person name="Sproer C."/>
            <person name="Klenk H.P."/>
            <person name="Fardeau M.L."/>
            <person name="Spring S."/>
        </authorList>
    </citation>
    <scope>NUCLEOTIDE SEQUENCE [LARGE SCALE GENOMIC DNA]</scope>
    <source>
        <strain evidence="2 3">L21-RPul-D2</strain>
    </source>
</reference>
<sequence length="254" mass="28413">MNILIVSPEPSDRDKLQNLLRDFQRDDVHLFQYFHPLKAIDNLDEIAPDYIFWSVTDFPLHWKTCIPICRETPELEHVGMILYSGQQIESKEQDKAAALAVIAIIQQGLDGPETPDVLTEILPRRISEAPATGLDLPYTGPGGEPAAASLPGEYRPSQDEPITLLMTHPLSLKLLKARVLELSPDYLCLSGLGENDLKNLPSGCIFKGCRLKIRDYRITLDLRLGETGTQTEMLIQEPGGEYLQVLHQLLHVPA</sequence>
<feature type="region of interest" description="Disordered" evidence="1">
    <location>
        <begin position="133"/>
        <end position="154"/>
    </location>
</feature>
<protein>
    <submittedName>
        <fullName evidence="2">Uncharacterized protein</fullName>
    </submittedName>
</protein>
<dbReference type="STRING" id="1307761.L21SP2_2108"/>
<dbReference type="EMBL" id="CP006939">
    <property type="protein sequence ID" value="AHC15475.1"/>
    <property type="molecule type" value="Genomic_DNA"/>
</dbReference>